<feature type="region of interest" description="Disordered" evidence="4">
    <location>
        <begin position="500"/>
        <end position="522"/>
    </location>
</feature>
<feature type="domain" description="Glucose-methanol-choline oxidoreductase N-terminal" evidence="5">
    <location>
        <begin position="275"/>
        <end position="289"/>
    </location>
</feature>
<dbReference type="InterPro" id="IPR012132">
    <property type="entry name" value="GMC_OxRdtase"/>
</dbReference>
<feature type="binding site" evidence="3">
    <location>
        <begin position="551"/>
        <end position="552"/>
    </location>
    <ligand>
        <name>FAD</name>
        <dbReference type="ChEBI" id="CHEBI:57692"/>
    </ligand>
</feature>
<dbReference type="PROSITE" id="PS00624">
    <property type="entry name" value="GMC_OXRED_2"/>
    <property type="match status" value="1"/>
</dbReference>
<evidence type="ECO:0000313" key="7">
    <source>
        <dbReference type="Proteomes" id="UP001215151"/>
    </source>
</evidence>
<gene>
    <name evidence="6" type="ORF">ONZ51_g4295</name>
</gene>
<comment type="cofactor">
    <cofactor evidence="1 3">
        <name>FAD</name>
        <dbReference type="ChEBI" id="CHEBI:57692"/>
    </cofactor>
</comment>
<reference evidence="6" key="1">
    <citation type="submission" date="2022-11" db="EMBL/GenBank/DDBJ databases">
        <title>Genome Sequence of Cubamyces cubensis.</title>
        <authorList>
            <person name="Buettner E."/>
        </authorList>
    </citation>
    <scope>NUCLEOTIDE SEQUENCE</scope>
    <source>
        <strain evidence="6">MPL-01</strain>
    </source>
</reference>
<comment type="similarity">
    <text evidence="2">Belongs to the GMC oxidoreductase family.</text>
</comment>
<dbReference type="PIRSF" id="PIRSF000137">
    <property type="entry name" value="Alcohol_oxidase"/>
    <property type="match status" value="1"/>
</dbReference>
<dbReference type="Pfam" id="PF05199">
    <property type="entry name" value="GMC_oxred_C"/>
    <property type="match status" value="1"/>
</dbReference>
<dbReference type="SUPFAM" id="SSF54373">
    <property type="entry name" value="FAD-linked reductases, C-terminal domain"/>
    <property type="match status" value="1"/>
</dbReference>
<feature type="binding site" evidence="3">
    <location>
        <position position="232"/>
    </location>
    <ligand>
        <name>FAD</name>
        <dbReference type="ChEBI" id="CHEBI:57692"/>
    </ligand>
</feature>
<dbReference type="GO" id="GO:0016614">
    <property type="term" value="F:oxidoreductase activity, acting on CH-OH group of donors"/>
    <property type="evidence" value="ECO:0007669"/>
    <property type="project" value="InterPro"/>
</dbReference>
<keyword evidence="3" id="KW-0274">FAD</keyword>
<dbReference type="Gene3D" id="3.50.50.60">
    <property type="entry name" value="FAD/NAD(P)-binding domain"/>
    <property type="match status" value="1"/>
</dbReference>
<proteinExistence type="inferred from homology"/>
<dbReference type="AlphaFoldDB" id="A0AAD7XES6"/>
<dbReference type="PANTHER" id="PTHR11552">
    <property type="entry name" value="GLUCOSE-METHANOL-CHOLINE GMC OXIDOREDUCTASE"/>
    <property type="match status" value="1"/>
</dbReference>
<sequence length="632" mass="68570">MSAESTYDIIIAGGGTAGCVVAGRLAAADPSLSILVIESGPTTRDDPLHTQPARYMYHLRPDSTTIKFNVGKESAALGGRAPVVPCGQCLGGGSSVNFAMYTRAAASDYDDWKTVYGNKGWSSADLLPLLRKCETYQVQPGKPTHGYSGPLKVSYGGFYPELGQEFLNAATQYDKTRETTDDVNGLFDCNRYGRWQKWIDEKTGTRSDVPHHYIYPLQNAETKLRILTGHQVKRVIIRDGVAVGVQYIANPRFHPDSVPEVLTATARRMVVLSGGAIGSPAILERSGIGSKDILNKIGVKQIVDLPGVGENYQDHQLILAPYIAAESTHTLDGVVEDNEPKIEAWSKQWKNNGTGLLATKYGLAFIGQPLSNPAHSGLEAGIKIRPLRKDLEVIGPDFHKRWLDYYVPAPDKPVLWIAVMTLLTGDRPTPPGGKYFSVGWYLMHPTSIGYIHATSASDVNAPVDFHPGYLDLPEDMALHKWGYKRTREFARRMLSYRGEVPGRHPQFNPKSKAAAGPKGGPTSAVDADIEYTAEDDKAIEDYVKKAVATAWHSLGTCAMKKREEGGVVDERLNVYGVANLKVADLSICPGNVAANTYSTAVLIGEKAATLIAEELGIPMEGAAASAGIRPHL</sequence>
<comment type="caution">
    <text evidence="6">The sequence shown here is derived from an EMBL/GenBank/DDBJ whole genome shotgun (WGS) entry which is preliminary data.</text>
</comment>
<protein>
    <recommendedName>
        <fullName evidence="5">Glucose-methanol-choline oxidoreductase N-terminal domain-containing protein</fullName>
    </recommendedName>
</protein>
<dbReference type="EMBL" id="JAPEVG010000082">
    <property type="protein sequence ID" value="KAJ8487240.1"/>
    <property type="molecule type" value="Genomic_DNA"/>
</dbReference>
<evidence type="ECO:0000259" key="5">
    <source>
        <dbReference type="PROSITE" id="PS00624"/>
    </source>
</evidence>
<dbReference type="Pfam" id="PF00732">
    <property type="entry name" value="GMC_oxred_N"/>
    <property type="match status" value="1"/>
</dbReference>
<dbReference type="InterPro" id="IPR036188">
    <property type="entry name" value="FAD/NAD-bd_sf"/>
</dbReference>
<name>A0AAD7XES6_9APHY</name>
<dbReference type="Gene3D" id="3.30.560.10">
    <property type="entry name" value="Glucose Oxidase, domain 3"/>
    <property type="match status" value="1"/>
</dbReference>
<dbReference type="SUPFAM" id="SSF51905">
    <property type="entry name" value="FAD/NAD(P)-binding domain"/>
    <property type="match status" value="1"/>
</dbReference>
<dbReference type="InterPro" id="IPR000172">
    <property type="entry name" value="GMC_OxRdtase_N"/>
</dbReference>
<evidence type="ECO:0000313" key="6">
    <source>
        <dbReference type="EMBL" id="KAJ8487240.1"/>
    </source>
</evidence>
<evidence type="ECO:0000256" key="3">
    <source>
        <dbReference type="PIRSR" id="PIRSR000137-2"/>
    </source>
</evidence>
<accession>A0AAD7XES6</accession>
<dbReference type="GO" id="GO:0050660">
    <property type="term" value="F:flavin adenine dinucleotide binding"/>
    <property type="evidence" value="ECO:0007669"/>
    <property type="project" value="InterPro"/>
</dbReference>
<dbReference type="Proteomes" id="UP001215151">
    <property type="component" value="Unassembled WGS sequence"/>
</dbReference>
<evidence type="ECO:0000256" key="1">
    <source>
        <dbReference type="ARBA" id="ARBA00001974"/>
    </source>
</evidence>
<evidence type="ECO:0000256" key="4">
    <source>
        <dbReference type="SAM" id="MobiDB-lite"/>
    </source>
</evidence>
<evidence type="ECO:0000256" key="2">
    <source>
        <dbReference type="ARBA" id="ARBA00010790"/>
    </source>
</evidence>
<keyword evidence="3" id="KW-0285">Flavoprotein</keyword>
<keyword evidence="7" id="KW-1185">Reference proteome</keyword>
<dbReference type="InterPro" id="IPR007867">
    <property type="entry name" value="GMC_OxRtase_C"/>
</dbReference>
<organism evidence="6 7">
    <name type="scientific">Trametes cubensis</name>
    <dbReference type="NCBI Taxonomy" id="1111947"/>
    <lineage>
        <taxon>Eukaryota</taxon>
        <taxon>Fungi</taxon>
        <taxon>Dikarya</taxon>
        <taxon>Basidiomycota</taxon>
        <taxon>Agaricomycotina</taxon>
        <taxon>Agaricomycetes</taxon>
        <taxon>Polyporales</taxon>
        <taxon>Polyporaceae</taxon>
        <taxon>Trametes</taxon>
    </lineage>
</organism>
<dbReference type="PANTHER" id="PTHR11552:SF78">
    <property type="entry name" value="GLUCOSE-METHANOL-CHOLINE OXIDOREDUCTASE N-TERMINAL DOMAIN-CONTAINING PROTEIN"/>
    <property type="match status" value="1"/>
</dbReference>